<proteinExistence type="predicted"/>
<dbReference type="PATRIC" id="fig|1434118.4.peg.304"/>
<dbReference type="Pfam" id="PF02540">
    <property type="entry name" value="NAD_synthase"/>
    <property type="match status" value="1"/>
</dbReference>
<reference evidence="3 4" key="1">
    <citation type="submission" date="2014-07" db="EMBL/GenBank/DDBJ databases">
        <title>Methanogenic archaea and the global carbon cycle.</title>
        <authorList>
            <person name="Henriksen J.R."/>
            <person name="Luke J."/>
            <person name="Reinhart S."/>
            <person name="Benedict M.N."/>
            <person name="Youngblut N.D."/>
            <person name="Metcalf M.E."/>
            <person name="Whitaker R.J."/>
            <person name="Metcalf W.W."/>
        </authorList>
    </citation>
    <scope>NUCLEOTIDE SEQUENCE [LARGE SCALE GENOMIC DNA]</scope>
    <source>
        <strain evidence="3 4">C2J</strain>
    </source>
</reference>
<name>A0A0E3LC32_9EURY</name>
<dbReference type="PANTHER" id="PTHR43169:SF2">
    <property type="entry name" value="NAD_GMP SYNTHASE DOMAIN-CONTAINING PROTEIN"/>
    <property type="match status" value="1"/>
</dbReference>
<dbReference type="InterPro" id="IPR022310">
    <property type="entry name" value="NAD/GMP_synthase"/>
</dbReference>
<dbReference type="STRING" id="1434118.MSSAC_0226"/>
<evidence type="ECO:0000259" key="2">
    <source>
        <dbReference type="Pfam" id="PF02540"/>
    </source>
</evidence>
<dbReference type="HOGENOM" id="CLU_061181_2_0_2"/>
<dbReference type="InterPro" id="IPR005232">
    <property type="entry name" value="LarE"/>
</dbReference>
<evidence type="ECO:0000313" key="3">
    <source>
        <dbReference type="EMBL" id="AKB34816.1"/>
    </source>
</evidence>
<dbReference type="PANTHER" id="PTHR43169">
    <property type="entry name" value="EXSB FAMILY PROTEIN"/>
    <property type="match status" value="1"/>
</dbReference>
<dbReference type="Gene3D" id="3.40.50.620">
    <property type="entry name" value="HUPs"/>
    <property type="match status" value="1"/>
</dbReference>
<dbReference type="CDD" id="cd01990">
    <property type="entry name" value="LarE-like"/>
    <property type="match status" value="1"/>
</dbReference>
<dbReference type="SUPFAM" id="SSF52402">
    <property type="entry name" value="Adenine nucleotide alpha hydrolases-like"/>
    <property type="match status" value="1"/>
</dbReference>
<dbReference type="InterPro" id="IPR052188">
    <property type="entry name" value="Ni-pincer_cofactor_biosynth"/>
</dbReference>
<dbReference type="Proteomes" id="UP000033123">
    <property type="component" value="Chromosome"/>
</dbReference>
<dbReference type="GO" id="GO:0016783">
    <property type="term" value="F:sulfurtransferase activity"/>
    <property type="evidence" value="ECO:0007669"/>
    <property type="project" value="InterPro"/>
</dbReference>
<feature type="domain" description="NAD/GMP synthase" evidence="2">
    <location>
        <begin position="17"/>
        <end position="80"/>
    </location>
</feature>
<dbReference type="RefSeq" id="WP_048179114.1">
    <property type="nucleotide sequence ID" value="NZ_CP009508.1"/>
</dbReference>
<dbReference type="NCBIfam" id="TIGR00268">
    <property type="entry name" value="ATP-dependent sacrificial sulfur transferase LarE"/>
    <property type="match status" value="1"/>
</dbReference>
<feature type="compositionally biased region" description="Basic and acidic residues" evidence="1">
    <location>
        <begin position="262"/>
        <end position="278"/>
    </location>
</feature>
<sequence>MDTAKIGMIKEAIKARESAVIAFSGGVDSSTLAALAFEELGEKALAVTIDSPLFPRKQLETAAQTACEIGIQHKVLPFSLTSVPYFSSNTINRCYFCKKALIETLVEFAEKAGYNVVLEGTNASEIKGENRPGYRAIKEAGEKIFSPFVEFNVTKEEIREIASNRALSAASRPSAACLATRIAYGQPITHETLERIEKAEDYLLALGFTQFRVRMHSNLARIEVPDDEFEDAIRKKEKISRHLKSLGFDFVTLDLEGFRSGSMDEPHLRKITEKTEEKKEEEEAERE</sequence>
<accession>A0A0E3LC32</accession>
<organism evidence="3 4">
    <name type="scientific">Methanosarcina siciliae C2J</name>
    <dbReference type="NCBI Taxonomy" id="1434118"/>
    <lineage>
        <taxon>Archaea</taxon>
        <taxon>Methanobacteriati</taxon>
        <taxon>Methanobacteriota</taxon>
        <taxon>Stenosarchaea group</taxon>
        <taxon>Methanomicrobia</taxon>
        <taxon>Methanosarcinales</taxon>
        <taxon>Methanosarcinaceae</taxon>
        <taxon>Methanosarcina</taxon>
    </lineage>
</organism>
<dbReference type="GO" id="GO:0006163">
    <property type="term" value="P:purine nucleotide metabolic process"/>
    <property type="evidence" value="ECO:0007669"/>
    <property type="project" value="UniProtKB-ARBA"/>
</dbReference>
<feature type="region of interest" description="Disordered" evidence="1">
    <location>
        <begin position="260"/>
        <end position="287"/>
    </location>
</feature>
<protein>
    <submittedName>
        <fullName evidence="3">ATP-utilizing enzyme of the PP-loop superfamily</fullName>
    </submittedName>
</protein>
<dbReference type="PIRSF" id="PIRSF006661">
    <property type="entry name" value="PP-lp_UCP006661"/>
    <property type="match status" value="1"/>
</dbReference>
<dbReference type="EMBL" id="CP009508">
    <property type="protein sequence ID" value="AKB34816.1"/>
    <property type="molecule type" value="Genomic_DNA"/>
</dbReference>
<dbReference type="KEGG" id="msj:MSSAC_0226"/>
<evidence type="ECO:0000256" key="1">
    <source>
        <dbReference type="SAM" id="MobiDB-lite"/>
    </source>
</evidence>
<gene>
    <name evidence="3" type="ORF">MSSAC_0226</name>
</gene>
<dbReference type="GeneID" id="24869770"/>
<dbReference type="InterPro" id="IPR014729">
    <property type="entry name" value="Rossmann-like_a/b/a_fold"/>
</dbReference>
<evidence type="ECO:0000313" key="4">
    <source>
        <dbReference type="Proteomes" id="UP000033123"/>
    </source>
</evidence>
<dbReference type="AlphaFoldDB" id="A0A0E3LC32"/>